<dbReference type="Pfam" id="PF01553">
    <property type="entry name" value="Acyltransferase"/>
    <property type="match status" value="1"/>
</dbReference>
<evidence type="ECO:0000259" key="5">
    <source>
        <dbReference type="SMART" id="SM00563"/>
    </source>
</evidence>
<protein>
    <submittedName>
        <fullName evidence="6">2-acyl-glycerophospho-ethanolamine acyltransferase</fullName>
    </submittedName>
</protein>
<dbReference type="AlphaFoldDB" id="A0A517QBE2"/>
<evidence type="ECO:0000256" key="3">
    <source>
        <dbReference type="ARBA" id="ARBA00023315"/>
    </source>
</evidence>
<accession>A0A517QBE2</accession>
<keyword evidence="3 6" id="KW-0012">Acyltransferase</keyword>
<dbReference type="SMART" id="SM00563">
    <property type="entry name" value="PlsC"/>
    <property type="match status" value="1"/>
</dbReference>
<dbReference type="CDD" id="cd07989">
    <property type="entry name" value="LPLAT_AGPAT-like"/>
    <property type="match status" value="1"/>
</dbReference>
<evidence type="ECO:0000313" key="6">
    <source>
        <dbReference type="EMBL" id="QDT28951.1"/>
    </source>
</evidence>
<keyword evidence="4" id="KW-0472">Membrane</keyword>
<organism evidence="6 7">
    <name type="scientific">Gimesia panareensis</name>
    <dbReference type="NCBI Taxonomy" id="2527978"/>
    <lineage>
        <taxon>Bacteria</taxon>
        <taxon>Pseudomonadati</taxon>
        <taxon>Planctomycetota</taxon>
        <taxon>Planctomycetia</taxon>
        <taxon>Planctomycetales</taxon>
        <taxon>Planctomycetaceae</taxon>
        <taxon>Gimesia</taxon>
    </lineage>
</organism>
<dbReference type="InterPro" id="IPR002123">
    <property type="entry name" value="Plipid/glycerol_acylTrfase"/>
</dbReference>
<keyword evidence="2 6" id="KW-0808">Transferase</keyword>
<name>A0A517QBE2_9PLAN</name>
<dbReference type="SUPFAM" id="SSF69593">
    <property type="entry name" value="Glycerol-3-phosphate (1)-acyltransferase"/>
    <property type="match status" value="1"/>
</dbReference>
<gene>
    <name evidence="6" type="ORF">Enr10x_42990</name>
</gene>
<dbReference type="GO" id="GO:0006654">
    <property type="term" value="P:phosphatidic acid biosynthetic process"/>
    <property type="evidence" value="ECO:0007669"/>
    <property type="project" value="TreeGrafter"/>
</dbReference>
<feature type="transmembrane region" description="Helical" evidence="4">
    <location>
        <begin position="7"/>
        <end position="26"/>
    </location>
</feature>
<dbReference type="RefSeq" id="WP_145451245.1">
    <property type="nucleotide sequence ID" value="NZ_CP037421.1"/>
</dbReference>
<dbReference type="PANTHER" id="PTHR10434:SF11">
    <property type="entry name" value="1-ACYL-SN-GLYCEROL-3-PHOSPHATE ACYLTRANSFERASE"/>
    <property type="match status" value="1"/>
</dbReference>
<dbReference type="GO" id="GO:0003841">
    <property type="term" value="F:1-acylglycerol-3-phosphate O-acyltransferase activity"/>
    <property type="evidence" value="ECO:0007669"/>
    <property type="project" value="TreeGrafter"/>
</dbReference>
<comment type="pathway">
    <text evidence="1">Lipid metabolism.</text>
</comment>
<keyword evidence="7" id="KW-1185">Reference proteome</keyword>
<dbReference type="EMBL" id="CP037421">
    <property type="protein sequence ID" value="QDT28951.1"/>
    <property type="molecule type" value="Genomic_DNA"/>
</dbReference>
<reference evidence="6 7" key="1">
    <citation type="submission" date="2019-03" db="EMBL/GenBank/DDBJ databases">
        <title>Deep-cultivation of Planctomycetes and their phenomic and genomic characterization uncovers novel biology.</title>
        <authorList>
            <person name="Wiegand S."/>
            <person name="Jogler M."/>
            <person name="Boedeker C."/>
            <person name="Pinto D."/>
            <person name="Vollmers J."/>
            <person name="Rivas-Marin E."/>
            <person name="Kohn T."/>
            <person name="Peeters S.H."/>
            <person name="Heuer A."/>
            <person name="Rast P."/>
            <person name="Oberbeckmann S."/>
            <person name="Bunk B."/>
            <person name="Jeske O."/>
            <person name="Meyerdierks A."/>
            <person name="Storesund J.E."/>
            <person name="Kallscheuer N."/>
            <person name="Luecker S."/>
            <person name="Lage O.M."/>
            <person name="Pohl T."/>
            <person name="Merkel B.J."/>
            <person name="Hornburger P."/>
            <person name="Mueller R.-W."/>
            <person name="Bruemmer F."/>
            <person name="Labrenz M."/>
            <person name="Spormann A.M."/>
            <person name="Op den Camp H."/>
            <person name="Overmann J."/>
            <person name="Amann R."/>
            <person name="Jetten M.S.M."/>
            <person name="Mascher T."/>
            <person name="Medema M.H."/>
            <person name="Devos D.P."/>
            <person name="Kaster A.-K."/>
            <person name="Ovreas L."/>
            <person name="Rohde M."/>
            <person name="Galperin M.Y."/>
            <person name="Jogler C."/>
        </authorList>
    </citation>
    <scope>NUCLEOTIDE SEQUENCE [LARGE SCALE GENOMIC DNA]</scope>
    <source>
        <strain evidence="6 7">Enr10</strain>
    </source>
</reference>
<proteinExistence type="predicted"/>
<evidence type="ECO:0000256" key="4">
    <source>
        <dbReference type="SAM" id="Phobius"/>
    </source>
</evidence>
<evidence type="ECO:0000256" key="2">
    <source>
        <dbReference type="ARBA" id="ARBA00022679"/>
    </source>
</evidence>
<feature type="domain" description="Phospholipid/glycerol acyltransferase" evidence="5">
    <location>
        <begin position="38"/>
        <end position="159"/>
    </location>
</feature>
<keyword evidence="4" id="KW-1133">Transmembrane helix</keyword>
<dbReference type="Proteomes" id="UP000315647">
    <property type="component" value="Chromosome"/>
</dbReference>
<evidence type="ECO:0000256" key="1">
    <source>
        <dbReference type="ARBA" id="ARBA00005189"/>
    </source>
</evidence>
<sequence>MERVLKILFFALVVRPIVFVVLGLNLRGKQNLPLEGPGIVVANHNSHLDALVLMSLYPLSRLHKVRPVAAADYFLKNRFLAWFSKNCLGIIPIQRTGRMRKNELFAGCHEALDRGEILILFPEGSRGNPEELSEIKRGVYHIVHDRSDTSLTPVMMHGLGRALPRGEALLVPFNCDVIIGPQLPEAETGEQLVEAIKASFLDLQQYCITCRQTGDKSQQ</sequence>
<dbReference type="PANTHER" id="PTHR10434">
    <property type="entry name" value="1-ACYL-SN-GLYCEROL-3-PHOSPHATE ACYLTRANSFERASE"/>
    <property type="match status" value="1"/>
</dbReference>
<keyword evidence="4" id="KW-0812">Transmembrane</keyword>
<evidence type="ECO:0000313" key="7">
    <source>
        <dbReference type="Proteomes" id="UP000315647"/>
    </source>
</evidence>